<dbReference type="AlphaFoldDB" id="A0A0E9T0E3"/>
<proteinExistence type="predicted"/>
<reference evidence="1" key="1">
    <citation type="submission" date="2014-11" db="EMBL/GenBank/DDBJ databases">
        <authorList>
            <person name="Amaro Gonzalez C."/>
        </authorList>
    </citation>
    <scope>NUCLEOTIDE SEQUENCE</scope>
</reference>
<reference evidence="1" key="2">
    <citation type="journal article" date="2015" name="Fish Shellfish Immunol.">
        <title>Early steps in the European eel (Anguilla anguilla)-Vibrio vulnificus interaction in the gills: Role of the RtxA13 toxin.</title>
        <authorList>
            <person name="Callol A."/>
            <person name="Pajuelo D."/>
            <person name="Ebbesson L."/>
            <person name="Teles M."/>
            <person name="MacKenzie S."/>
            <person name="Amaro C."/>
        </authorList>
    </citation>
    <scope>NUCLEOTIDE SEQUENCE</scope>
</reference>
<sequence length="44" mass="5042">MGHVHLCDLFYVFKLLYINVVVSKPASKECFILSLLIELFELVG</sequence>
<accession>A0A0E9T0E3</accession>
<evidence type="ECO:0000313" key="1">
    <source>
        <dbReference type="EMBL" id="JAH47031.1"/>
    </source>
</evidence>
<name>A0A0E9T0E3_ANGAN</name>
<organism evidence="1">
    <name type="scientific">Anguilla anguilla</name>
    <name type="common">European freshwater eel</name>
    <name type="synonym">Muraena anguilla</name>
    <dbReference type="NCBI Taxonomy" id="7936"/>
    <lineage>
        <taxon>Eukaryota</taxon>
        <taxon>Metazoa</taxon>
        <taxon>Chordata</taxon>
        <taxon>Craniata</taxon>
        <taxon>Vertebrata</taxon>
        <taxon>Euteleostomi</taxon>
        <taxon>Actinopterygii</taxon>
        <taxon>Neopterygii</taxon>
        <taxon>Teleostei</taxon>
        <taxon>Anguilliformes</taxon>
        <taxon>Anguillidae</taxon>
        <taxon>Anguilla</taxon>
    </lineage>
</organism>
<protein>
    <submittedName>
        <fullName evidence="1">Uncharacterized protein</fullName>
    </submittedName>
</protein>
<dbReference type="EMBL" id="GBXM01061546">
    <property type="protein sequence ID" value="JAH47031.1"/>
    <property type="molecule type" value="Transcribed_RNA"/>
</dbReference>